<dbReference type="InterPro" id="IPR016024">
    <property type="entry name" value="ARM-type_fold"/>
</dbReference>
<evidence type="ECO:0000259" key="15">
    <source>
        <dbReference type="Pfam" id="PF01602"/>
    </source>
</evidence>
<dbReference type="InterPro" id="IPR012295">
    <property type="entry name" value="TBP_dom_sf"/>
</dbReference>
<evidence type="ECO:0000256" key="7">
    <source>
        <dbReference type="ARBA" id="ARBA00022892"/>
    </source>
</evidence>
<dbReference type="GO" id="GO:0006886">
    <property type="term" value="P:intracellular protein transport"/>
    <property type="evidence" value="ECO:0007669"/>
    <property type="project" value="InterPro"/>
</dbReference>
<dbReference type="Pfam" id="PF16381">
    <property type="entry name" value="Coatomer_g_Cpla"/>
    <property type="match status" value="1"/>
</dbReference>
<evidence type="ECO:0000256" key="14">
    <source>
        <dbReference type="SAM" id="MobiDB-lite"/>
    </source>
</evidence>
<sequence>MASFSMAFSKKEDESGLSSYYNNKTTIIQEARVFNDSPISPRKCRNLLTRIVYILYVGETFGAQEATTLFFGTTKLFQHKDSALRQMVYLAIKELATTAEDVIMVTSSIMKDMQPNSEVIYRPNAIRALCRIIDPSMAQGVERFFKAAIVDRNPSISSAALVSAYHLFPFAKDVVKRWVNEVQEAVNPKSSSSLFSAAAGAGSYLGFASGGSAAQQSQQIVSTSYIAQYHALGLLYLIRQQDRMAVTKMIQQLGGGKNGSGTTLKNAMALCMLIRYAAKVMEDDPNVQRQMVELLEGWLRHKSDMVNLEAARAICEMRSVTASQLARPISVLQLFLSSSKPVLKFAATRTLAALALNHPQSVATCNVDLENLISDQNRSVATYAITTLLKTGNEASVDRLIKQITGFMADISDEFKVIIVDAIRSLCLKFPSKHASMLAFLSSVLRDEGGYDFKRAVVEAMFDMVKYVGECKDQALAHLCEFIEDCEFTKLSVRILHLLGMEGPKSPQPAKYIRYIYNRVVLENATVRAAAVCSLGKFGVNSSDATLQKSIGVLLNRCLEDIDDEVRDRAALYLKIFQERQLADSYVREESVFSLSSLEAKLVAYMKDPAATAQPFDASDVPKISRQQAAQESARPSTLDTISAPTTKRTDSPPPPTAEQKQSAYAEQLAAVPEMANYGPVLHSSATPAQLTENETEYQVTCVKHLFREHVVFQFNISNTLPDTVLEQVTVIMQPQTEDCGLVEEYITQLSSLTASTSPGIVYNSFKREDPDAYAIGSFGCTLKFVSKELDPSTGEPEEEGYEDEYSLEEVEVAAGGDYIIPSYASFGAEWDRLRTGPSATETFALSSMESIKAACDSIIEVLNMEALGGTEAPTSQSIHTLQLSGLATGGGGKVLVRCRMTFSRDSGVTLELGVRADKQEVCDLVLAAVGG</sequence>
<dbReference type="Pfam" id="PF01602">
    <property type="entry name" value="Adaptin_N"/>
    <property type="match status" value="1"/>
</dbReference>
<keyword evidence="4 13" id="KW-0963">Cytoplasm</keyword>
<evidence type="ECO:0000256" key="12">
    <source>
        <dbReference type="ARBA" id="ARBA00025536"/>
    </source>
</evidence>
<dbReference type="EMBL" id="ML178815">
    <property type="protein sequence ID" value="TFL06155.1"/>
    <property type="molecule type" value="Genomic_DNA"/>
</dbReference>
<dbReference type="SUPFAM" id="SSF49348">
    <property type="entry name" value="Clathrin adaptor appendage domain"/>
    <property type="match status" value="1"/>
</dbReference>
<dbReference type="Proteomes" id="UP000305067">
    <property type="component" value="Unassembled WGS sequence"/>
</dbReference>
<organism evidence="18 19">
    <name type="scientific">Pterulicium gracile</name>
    <dbReference type="NCBI Taxonomy" id="1884261"/>
    <lineage>
        <taxon>Eukaryota</taxon>
        <taxon>Fungi</taxon>
        <taxon>Dikarya</taxon>
        <taxon>Basidiomycota</taxon>
        <taxon>Agaricomycotina</taxon>
        <taxon>Agaricomycetes</taxon>
        <taxon>Agaricomycetidae</taxon>
        <taxon>Agaricales</taxon>
        <taxon>Pleurotineae</taxon>
        <taxon>Pterulaceae</taxon>
        <taxon>Pterulicium</taxon>
    </lineage>
</organism>
<name>A0A5C3QVX9_9AGAR</name>
<feature type="domain" description="Coatomer gamma subunit appendage Ig-like subdomain" evidence="16">
    <location>
        <begin position="664"/>
        <end position="813"/>
    </location>
</feature>
<dbReference type="Gene3D" id="3.30.310.10">
    <property type="entry name" value="TATA-Binding Protein"/>
    <property type="match status" value="1"/>
</dbReference>
<evidence type="ECO:0000256" key="6">
    <source>
        <dbReference type="ARBA" id="ARBA00022737"/>
    </source>
</evidence>
<feature type="domain" description="Clathrin/coatomer adaptor adaptin-like N-terminal" evidence="15">
    <location>
        <begin position="24"/>
        <end position="579"/>
    </location>
</feature>
<dbReference type="GO" id="GO:0006888">
    <property type="term" value="P:endoplasmic reticulum to Golgi vesicle-mediated transport"/>
    <property type="evidence" value="ECO:0007669"/>
    <property type="project" value="TreeGrafter"/>
</dbReference>
<keyword evidence="6" id="KW-0677">Repeat</keyword>
<evidence type="ECO:0000256" key="5">
    <source>
        <dbReference type="ARBA" id="ARBA00022553"/>
    </source>
</evidence>
<evidence type="ECO:0000256" key="10">
    <source>
        <dbReference type="ARBA" id="ARBA00023136"/>
    </source>
</evidence>
<dbReference type="SUPFAM" id="SSF48371">
    <property type="entry name" value="ARM repeat"/>
    <property type="match status" value="1"/>
</dbReference>
<evidence type="ECO:0000259" key="17">
    <source>
        <dbReference type="Pfam" id="PF16381"/>
    </source>
</evidence>
<dbReference type="InterPro" id="IPR032154">
    <property type="entry name" value="Coatomer_g_Cpla"/>
</dbReference>
<comment type="subunit">
    <text evidence="13">Oligomeric complex.</text>
</comment>
<evidence type="ECO:0000256" key="1">
    <source>
        <dbReference type="ARBA" id="ARBA00004255"/>
    </source>
</evidence>
<dbReference type="FunFam" id="3.30.310.10:FF:000008">
    <property type="entry name" value="Coatomer subunit gamma"/>
    <property type="match status" value="1"/>
</dbReference>
<dbReference type="InterPro" id="IPR013041">
    <property type="entry name" value="Clathrin_app_Ig-like_sf"/>
</dbReference>
<keyword evidence="5" id="KW-0597">Phosphoprotein</keyword>
<reference evidence="18 19" key="1">
    <citation type="journal article" date="2019" name="Nat. Ecol. Evol.">
        <title>Megaphylogeny resolves global patterns of mushroom evolution.</title>
        <authorList>
            <person name="Varga T."/>
            <person name="Krizsan K."/>
            <person name="Foldi C."/>
            <person name="Dima B."/>
            <person name="Sanchez-Garcia M."/>
            <person name="Sanchez-Ramirez S."/>
            <person name="Szollosi G.J."/>
            <person name="Szarkandi J.G."/>
            <person name="Papp V."/>
            <person name="Albert L."/>
            <person name="Andreopoulos W."/>
            <person name="Angelini C."/>
            <person name="Antonin V."/>
            <person name="Barry K.W."/>
            <person name="Bougher N.L."/>
            <person name="Buchanan P."/>
            <person name="Buyck B."/>
            <person name="Bense V."/>
            <person name="Catcheside P."/>
            <person name="Chovatia M."/>
            <person name="Cooper J."/>
            <person name="Damon W."/>
            <person name="Desjardin D."/>
            <person name="Finy P."/>
            <person name="Geml J."/>
            <person name="Haridas S."/>
            <person name="Hughes K."/>
            <person name="Justo A."/>
            <person name="Karasinski D."/>
            <person name="Kautmanova I."/>
            <person name="Kiss B."/>
            <person name="Kocsube S."/>
            <person name="Kotiranta H."/>
            <person name="LaButti K.M."/>
            <person name="Lechner B.E."/>
            <person name="Liimatainen K."/>
            <person name="Lipzen A."/>
            <person name="Lukacs Z."/>
            <person name="Mihaltcheva S."/>
            <person name="Morgado L.N."/>
            <person name="Niskanen T."/>
            <person name="Noordeloos M.E."/>
            <person name="Ohm R.A."/>
            <person name="Ortiz-Santana B."/>
            <person name="Ovrebo C."/>
            <person name="Racz N."/>
            <person name="Riley R."/>
            <person name="Savchenko A."/>
            <person name="Shiryaev A."/>
            <person name="Soop K."/>
            <person name="Spirin V."/>
            <person name="Szebenyi C."/>
            <person name="Tomsovsky M."/>
            <person name="Tulloss R.E."/>
            <person name="Uehling J."/>
            <person name="Grigoriev I.V."/>
            <person name="Vagvolgyi C."/>
            <person name="Papp T."/>
            <person name="Martin F.M."/>
            <person name="Miettinen O."/>
            <person name="Hibbett D.S."/>
            <person name="Nagy L.G."/>
        </authorList>
    </citation>
    <scope>NUCLEOTIDE SEQUENCE [LARGE SCALE GENOMIC DNA]</scope>
    <source>
        <strain evidence="18 19">CBS 309.79</strain>
    </source>
</reference>
<dbReference type="Gene3D" id="2.60.40.1480">
    <property type="entry name" value="Coatomer, gamma subunit, appendage domain"/>
    <property type="match status" value="1"/>
</dbReference>
<feature type="domain" description="Coatomer subunit gamma C-terminal" evidence="17">
    <location>
        <begin position="817"/>
        <end position="930"/>
    </location>
</feature>
<evidence type="ECO:0000256" key="2">
    <source>
        <dbReference type="ARBA" id="ARBA00010720"/>
    </source>
</evidence>
<dbReference type="GO" id="GO:0005793">
    <property type="term" value="C:endoplasmic reticulum-Golgi intermediate compartment"/>
    <property type="evidence" value="ECO:0007669"/>
    <property type="project" value="TreeGrafter"/>
</dbReference>
<dbReference type="InterPro" id="IPR013040">
    <property type="entry name" value="Coatomer_gsu_app_Ig-like_dom"/>
</dbReference>
<keyword evidence="10 13" id="KW-0472">Membrane</keyword>
<proteinExistence type="inferred from homology"/>
<feature type="region of interest" description="Disordered" evidence="14">
    <location>
        <begin position="616"/>
        <end position="664"/>
    </location>
</feature>
<keyword evidence="7 13" id="KW-0931">ER-Golgi transport</keyword>
<dbReference type="InterPro" id="IPR037067">
    <property type="entry name" value="Coatomer_gsu_app_sf"/>
</dbReference>
<keyword evidence="9 13" id="KW-0333">Golgi apparatus</keyword>
<keyword evidence="19" id="KW-1185">Reference proteome</keyword>
<dbReference type="GO" id="GO:0000139">
    <property type="term" value="C:Golgi membrane"/>
    <property type="evidence" value="ECO:0007669"/>
    <property type="project" value="UniProtKB-SubCell"/>
</dbReference>
<comment type="similarity">
    <text evidence="2 13">Belongs to the COPG family.</text>
</comment>
<dbReference type="GO" id="GO:0006891">
    <property type="term" value="P:intra-Golgi vesicle-mediated transport"/>
    <property type="evidence" value="ECO:0007669"/>
    <property type="project" value="TreeGrafter"/>
</dbReference>
<evidence type="ECO:0000256" key="13">
    <source>
        <dbReference type="PIRNR" id="PIRNR037093"/>
    </source>
</evidence>
<dbReference type="InterPro" id="IPR017106">
    <property type="entry name" value="Coatomer_gsu"/>
</dbReference>
<evidence type="ECO:0000256" key="4">
    <source>
        <dbReference type="ARBA" id="ARBA00022490"/>
    </source>
</evidence>
<dbReference type="PIRSF" id="PIRSF037093">
    <property type="entry name" value="Coatomer_gamma_subunit"/>
    <property type="match status" value="1"/>
</dbReference>
<feature type="compositionally biased region" description="Polar residues" evidence="14">
    <location>
        <begin position="625"/>
        <end position="647"/>
    </location>
</feature>
<evidence type="ECO:0000256" key="9">
    <source>
        <dbReference type="ARBA" id="ARBA00023034"/>
    </source>
</evidence>
<dbReference type="PANTHER" id="PTHR10261:SF0">
    <property type="entry name" value="COATOMER SUBUNIT GAMMA-2"/>
    <property type="match status" value="1"/>
</dbReference>
<evidence type="ECO:0000313" key="18">
    <source>
        <dbReference type="EMBL" id="TFL06155.1"/>
    </source>
</evidence>
<dbReference type="GO" id="GO:0009306">
    <property type="term" value="P:protein secretion"/>
    <property type="evidence" value="ECO:0007669"/>
    <property type="project" value="TreeGrafter"/>
</dbReference>
<gene>
    <name evidence="18" type="ORF">BDV98DRAFT_558928</name>
</gene>
<dbReference type="InterPro" id="IPR011989">
    <property type="entry name" value="ARM-like"/>
</dbReference>
<evidence type="ECO:0000259" key="16">
    <source>
        <dbReference type="Pfam" id="PF08752"/>
    </source>
</evidence>
<evidence type="ECO:0000256" key="11">
    <source>
        <dbReference type="ARBA" id="ARBA00023329"/>
    </source>
</evidence>
<keyword evidence="8 13" id="KW-0653">Protein transport</keyword>
<evidence type="ECO:0000256" key="3">
    <source>
        <dbReference type="ARBA" id="ARBA00022448"/>
    </source>
</evidence>
<dbReference type="Pfam" id="PF08752">
    <property type="entry name" value="COP-gamma_platf"/>
    <property type="match status" value="1"/>
</dbReference>
<dbReference type="GO" id="GO:0005783">
    <property type="term" value="C:endoplasmic reticulum"/>
    <property type="evidence" value="ECO:0007669"/>
    <property type="project" value="TreeGrafter"/>
</dbReference>
<keyword evidence="3 13" id="KW-0813">Transport</keyword>
<dbReference type="Gene3D" id="1.25.10.10">
    <property type="entry name" value="Leucine-rich Repeat Variant"/>
    <property type="match status" value="2"/>
</dbReference>
<evidence type="ECO:0000256" key="8">
    <source>
        <dbReference type="ARBA" id="ARBA00022927"/>
    </source>
</evidence>
<comment type="function">
    <text evidence="12 13">The coatomer is a cytosolic protein complex that binds to dilysine motifs and reversibly associates with Golgi non-clathrin-coated vesicles, which further mediate biosynthetic protein transport from the ER, via the Golgi up to the trans Golgi network. Coatomer complex is required for budding from Golgi membranes, and is essential for the retrograde Golgi-to-ER transport of dilysine-tagged proteins.</text>
</comment>
<comment type="subcellular location">
    <subcellularLocation>
        <location evidence="13">Cytoplasm</location>
    </subcellularLocation>
    <subcellularLocation>
        <location evidence="1 13">Golgi apparatus membrane</location>
        <topology evidence="1 13">Peripheral membrane protein</topology>
        <orientation evidence="1 13">Cytoplasmic side</orientation>
    </subcellularLocation>
    <subcellularLocation>
        <location evidence="13">Cytoplasmic vesicle</location>
        <location evidence="13">COPI-coated vesicle membrane</location>
        <topology evidence="13">Peripheral membrane protein</topology>
        <orientation evidence="13">Cytoplasmic side</orientation>
    </subcellularLocation>
</comment>
<dbReference type="OrthoDB" id="1074925at2759"/>
<evidence type="ECO:0000313" key="19">
    <source>
        <dbReference type="Proteomes" id="UP000305067"/>
    </source>
</evidence>
<dbReference type="STRING" id="1884261.A0A5C3QVX9"/>
<dbReference type="GO" id="GO:0030126">
    <property type="term" value="C:COPI vesicle coat"/>
    <property type="evidence" value="ECO:0007669"/>
    <property type="project" value="InterPro"/>
</dbReference>
<dbReference type="FunFam" id="2.60.40.1480:FF:000001">
    <property type="entry name" value="Coatomer subunit gamma"/>
    <property type="match status" value="1"/>
</dbReference>
<dbReference type="AlphaFoldDB" id="A0A5C3QVX9"/>
<dbReference type="GO" id="GO:0005198">
    <property type="term" value="F:structural molecule activity"/>
    <property type="evidence" value="ECO:0007669"/>
    <property type="project" value="InterPro"/>
</dbReference>
<dbReference type="SUPFAM" id="SSF55711">
    <property type="entry name" value="Subdomain of clathrin and coatomer appendage domain"/>
    <property type="match status" value="1"/>
</dbReference>
<keyword evidence="11 13" id="KW-0968">Cytoplasmic vesicle</keyword>
<accession>A0A5C3QVX9</accession>
<dbReference type="FunFam" id="1.25.10.10:FF:000071">
    <property type="entry name" value="Coatomer subunit gamma"/>
    <property type="match status" value="1"/>
</dbReference>
<dbReference type="InterPro" id="IPR002553">
    <property type="entry name" value="Clathrin/coatomer_adapt-like_N"/>
</dbReference>
<dbReference type="PANTHER" id="PTHR10261">
    <property type="entry name" value="COATOMER SUBUNIT GAMMA"/>
    <property type="match status" value="1"/>
</dbReference>
<dbReference type="InterPro" id="IPR009028">
    <property type="entry name" value="Coatomer/calthrin_app_sub_C"/>
</dbReference>
<protein>
    <recommendedName>
        <fullName evidence="13">Coatomer subunit gamma</fullName>
    </recommendedName>
</protein>